<organism evidence="2 3">
    <name type="scientific">Nocardiopsis endophytica</name>
    <dbReference type="NCBI Taxonomy" id="3018445"/>
    <lineage>
        <taxon>Bacteria</taxon>
        <taxon>Bacillati</taxon>
        <taxon>Actinomycetota</taxon>
        <taxon>Actinomycetes</taxon>
        <taxon>Streptosporangiales</taxon>
        <taxon>Nocardiopsidaceae</taxon>
        <taxon>Nocardiopsis</taxon>
    </lineage>
</organism>
<evidence type="ECO:0000313" key="3">
    <source>
        <dbReference type="Proteomes" id="UP001527866"/>
    </source>
</evidence>
<name>A0ABT4TXZ2_9ACTN</name>
<dbReference type="GO" id="GO:0016787">
    <property type="term" value="F:hydrolase activity"/>
    <property type="evidence" value="ECO:0007669"/>
    <property type="project" value="UniProtKB-KW"/>
</dbReference>
<evidence type="ECO:0000259" key="1">
    <source>
        <dbReference type="Pfam" id="PF01738"/>
    </source>
</evidence>
<dbReference type="EMBL" id="JAQFWQ010000001">
    <property type="protein sequence ID" value="MDA2809134.1"/>
    <property type="molecule type" value="Genomic_DNA"/>
</dbReference>
<dbReference type="SUPFAM" id="SSF53474">
    <property type="entry name" value="alpha/beta-Hydrolases"/>
    <property type="match status" value="1"/>
</dbReference>
<dbReference type="InterPro" id="IPR051049">
    <property type="entry name" value="Dienelactone_hydrolase-like"/>
</dbReference>
<dbReference type="Proteomes" id="UP001527866">
    <property type="component" value="Unassembled WGS sequence"/>
</dbReference>
<accession>A0ABT4TXZ2</accession>
<keyword evidence="2" id="KW-0378">Hydrolase</keyword>
<dbReference type="InterPro" id="IPR002925">
    <property type="entry name" value="Dienelactn_hydro"/>
</dbReference>
<dbReference type="Gene3D" id="3.40.50.1820">
    <property type="entry name" value="alpha/beta hydrolase"/>
    <property type="match status" value="1"/>
</dbReference>
<protein>
    <submittedName>
        <fullName evidence="2">Dienelactone hydrolase family protein</fullName>
    </submittedName>
</protein>
<dbReference type="PANTHER" id="PTHR46623">
    <property type="entry name" value="CARBOXYMETHYLENEBUTENOLIDASE-RELATED"/>
    <property type="match status" value="1"/>
</dbReference>
<dbReference type="PANTHER" id="PTHR46623:SF10">
    <property type="entry name" value="CARBOXYMETHYLENEBUTENOLIDASE HOMOLOG"/>
    <property type="match status" value="1"/>
</dbReference>
<comment type="caution">
    <text evidence="2">The sequence shown here is derived from an EMBL/GenBank/DDBJ whole genome shotgun (WGS) entry which is preliminary data.</text>
</comment>
<evidence type="ECO:0000313" key="2">
    <source>
        <dbReference type="EMBL" id="MDA2809134.1"/>
    </source>
</evidence>
<proteinExistence type="predicted"/>
<dbReference type="RefSeq" id="WP_270683045.1">
    <property type="nucleotide sequence ID" value="NZ_JAQFWQ010000001.1"/>
</dbReference>
<gene>
    <name evidence="2" type="ORF">O4J56_00630</name>
</gene>
<sequence>MSEAHGTTVDIPAPDGTADAYYTHPGDGAAHPAVLLYMDAFSVRPQLRAMADRIAGAGYAVLAPNVFYRHGRAPVVDLPDKIADEGREALFAKLFPMMGDLTEEAVTADAEAYLAWLQARPETDGRPVGTVGYCMGARLALITAGRHPGRVAAAAGFHAAGLATEDPGSPHLLADRITAELYFGHADGDPANPPEQQERLAQALSAAGVRHTAEVYTGADHGFTMADTEAYAPEAADRHWKALLDLFARTL</sequence>
<reference evidence="2 3" key="1">
    <citation type="submission" date="2023-01" db="EMBL/GenBank/DDBJ databases">
        <title>Draft genome sequence of Nocardiopsis sp. RSe5-2 isolated from halophytes.</title>
        <authorList>
            <person name="Duangmal K."/>
            <person name="Chantavorakit T."/>
        </authorList>
    </citation>
    <scope>NUCLEOTIDE SEQUENCE [LARGE SCALE GENOMIC DNA]</scope>
    <source>
        <strain evidence="2 3">RSe5-2</strain>
    </source>
</reference>
<keyword evidence="3" id="KW-1185">Reference proteome</keyword>
<dbReference type="Pfam" id="PF01738">
    <property type="entry name" value="DLH"/>
    <property type="match status" value="1"/>
</dbReference>
<feature type="domain" description="Dienelactone hydrolase" evidence="1">
    <location>
        <begin position="19"/>
        <end position="250"/>
    </location>
</feature>
<dbReference type="InterPro" id="IPR029058">
    <property type="entry name" value="AB_hydrolase_fold"/>
</dbReference>